<proteinExistence type="predicted"/>
<dbReference type="PANTHER" id="PTHR43575:SF1">
    <property type="entry name" value="PROTEIN ABCI7, CHLOROPLASTIC"/>
    <property type="match status" value="1"/>
</dbReference>
<sequence>MIIDVDSAKSYIQKMGHKSDREDLLLTFERLPYQLINDSPTVKHYTPWEDLDSLNLRIEQGISDHGKKELPGYTTISIINNKIENGNIEDFPFNKIVKPEEHKLVALTLALSSKIRLDRSGKFFIHHYNDQNIFSPLNIEVEVSEGNSMDIVYYSESFEKSMNSAVLSATVDKDSSLNLFLVNQGSSSYNFVFSKTIIKGSVNVYIISTGFKESHVEYHSHLDEGAQAYFSSRALGVRDNKIDIKTNVYHEGKKSVSNGFMKAVGAENSFVVIRGDARIDENAVDSSTSIIGRAIMLGNDSEAAVSPMLEVRTGKVITAKHSAAISRVPDDYIFYLMNRGFDRKSAEGLIIRGFLEDEGDNDLVRNMIEDIITRLGY</sequence>
<evidence type="ECO:0000313" key="2">
    <source>
        <dbReference type="EMBL" id="EZQ06873.1"/>
    </source>
</evidence>
<dbReference type="PANTHER" id="PTHR43575">
    <property type="entry name" value="PROTEIN ABCI7, CHLOROPLASTIC"/>
    <property type="match status" value="1"/>
</dbReference>
<dbReference type="InterPro" id="IPR000825">
    <property type="entry name" value="SUF_FeS_clus_asmbl_SufBD_core"/>
</dbReference>
<dbReference type="SUPFAM" id="SSF101960">
    <property type="entry name" value="Stabilizer of iron transporter SufD"/>
    <property type="match status" value="1"/>
</dbReference>
<evidence type="ECO:0000259" key="1">
    <source>
        <dbReference type="Pfam" id="PF01458"/>
    </source>
</evidence>
<dbReference type="GO" id="GO:0016226">
    <property type="term" value="P:iron-sulfur cluster assembly"/>
    <property type="evidence" value="ECO:0007669"/>
    <property type="project" value="InterPro"/>
</dbReference>
<protein>
    <submittedName>
        <fullName evidence="2">Fe-S cluster assembly protein SufD</fullName>
    </submittedName>
</protein>
<evidence type="ECO:0000313" key="3">
    <source>
        <dbReference type="Proteomes" id="UP000024332"/>
    </source>
</evidence>
<dbReference type="OrthoDB" id="300624at2157"/>
<feature type="domain" description="SUF system FeS cluster assembly SufBD core" evidence="1">
    <location>
        <begin position="134"/>
        <end position="354"/>
    </location>
</feature>
<comment type="caution">
    <text evidence="2">The sequence shown here is derived from an EMBL/GenBank/DDBJ whole genome shotgun (WGS) entry which is preliminary data.</text>
</comment>
<dbReference type="EMBL" id="JFZT01000039">
    <property type="protein sequence ID" value="EZQ06873.1"/>
    <property type="molecule type" value="Genomic_DNA"/>
</dbReference>
<dbReference type="STRING" id="1160895.CM19_05745"/>
<name>A0A031LMM6_9CREN</name>
<dbReference type="InterPro" id="IPR037284">
    <property type="entry name" value="SUF_FeS_clus_asmbl_SufBD_sf"/>
</dbReference>
<dbReference type="Proteomes" id="UP000024332">
    <property type="component" value="Unassembled WGS sequence"/>
</dbReference>
<reference evidence="2 3" key="1">
    <citation type="submission" date="2014-03" db="EMBL/GenBank/DDBJ databases">
        <title>Draft genome sequence of the novel thermoacidophilic archaea Acidianus copahuensis ALE1 strain, isolated from Copahue volcanic area in Neuquen Argentina.</title>
        <authorList>
            <person name="Urbieta M.S."/>
            <person name="Rascovan N."/>
            <person name="Castro C."/>
            <person name="Revale S."/>
            <person name="Giaveno M.A."/>
            <person name="Vazquez M.P."/>
            <person name="Donati E.R."/>
        </authorList>
    </citation>
    <scope>NUCLEOTIDE SEQUENCE [LARGE SCALE GENOMIC DNA]</scope>
    <source>
        <strain evidence="2 3">ALE1</strain>
    </source>
</reference>
<dbReference type="RefSeq" id="WP_048099404.1">
    <property type="nucleotide sequence ID" value="NZ_JFZT01000039.1"/>
</dbReference>
<accession>A0A031LMM6</accession>
<dbReference type="InterPro" id="IPR055346">
    <property type="entry name" value="Fe-S_cluster_assembly_SufBD"/>
</dbReference>
<organism evidence="2 3">
    <name type="scientific">Candidatus Acidianus copahuensis</name>
    <dbReference type="NCBI Taxonomy" id="1160895"/>
    <lineage>
        <taxon>Archaea</taxon>
        <taxon>Thermoproteota</taxon>
        <taxon>Thermoprotei</taxon>
        <taxon>Sulfolobales</taxon>
        <taxon>Sulfolobaceae</taxon>
        <taxon>Acidianus</taxon>
    </lineage>
</organism>
<dbReference type="AlphaFoldDB" id="A0A031LMM6"/>
<keyword evidence="3" id="KW-1185">Reference proteome</keyword>
<gene>
    <name evidence="2" type="ORF">CM19_05745</name>
</gene>
<dbReference type="Pfam" id="PF01458">
    <property type="entry name" value="SUFBD_core"/>
    <property type="match status" value="1"/>
</dbReference>